<evidence type="ECO:0000256" key="5">
    <source>
        <dbReference type="ARBA" id="ARBA00023014"/>
    </source>
</evidence>
<keyword evidence="2" id="KW-0949">S-adenosyl-L-methionine</keyword>
<proteinExistence type="predicted"/>
<dbReference type="Proteomes" id="UP000425960">
    <property type="component" value="Chromosome"/>
</dbReference>
<dbReference type="SUPFAM" id="SSF102114">
    <property type="entry name" value="Radical SAM enzymes"/>
    <property type="match status" value="2"/>
</dbReference>
<feature type="domain" description="Radical SAM core" evidence="6">
    <location>
        <begin position="21"/>
        <end position="298"/>
    </location>
</feature>
<sequence>MTKSVADRYDFETGIYRPPSEGGSNSLLVRLTRNCPWNRCTFCGMYKTEKFQVRSVAEIKKDIDAMAALRDDMAALSGRSGQPGEVSHQGAVALIGKYPELNYHQGFAMLYHWLLSGAKTVFLQDANSLIMKTDQLVDVLTYLRRTFPSIVRITSYARSKTLMQKPIGELRAIRQAGLDRVHVGLESGDDTVLEKIRKGATAEVHIKGGRKALDAGFQLSEYWMPGLGGKALWQAHATNTARVLSEIDPHYIRSRPFRPWDGTPMAREMAEQSFEMLTAGGQLRELRLTMETLSVTGRVCFDHAGNYWRDRKGRLLFSHSYEGYKFPEEKKAVLDRIEEGLKRPSEFR</sequence>
<dbReference type="KEGG" id="dov:DSCO28_23650"/>
<dbReference type="GO" id="GO:0003824">
    <property type="term" value="F:catalytic activity"/>
    <property type="evidence" value="ECO:0007669"/>
    <property type="project" value="InterPro"/>
</dbReference>
<dbReference type="InterPro" id="IPR051198">
    <property type="entry name" value="BchE-like"/>
</dbReference>
<name>A0A5K7ZPN3_9BACT</name>
<keyword evidence="4" id="KW-0408">Iron</keyword>
<keyword evidence="3" id="KW-0479">Metal-binding</keyword>
<evidence type="ECO:0000256" key="4">
    <source>
        <dbReference type="ARBA" id="ARBA00023004"/>
    </source>
</evidence>
<dbReference type="GO" id="GO:0046872">
    <property type="term" value="F:metal ion binding"/>
    <property type="evidence" value="ECO:0007669"/>
    <property type="project" value="UniProtKB-KW"/>
</dbReference>
<evidence type="ECO:0000256" key="2">
    <source>
        <dbReference type="ARBA" id="ARBA00022691"/>
    </source>
</evidence>
<accession>A0A5K7ZPN3</accession>
<dbReference type="PANTHER" id="PTHR43409">
    <property type="entry name" value="ANAEROBIC MAGNESIUM-PROTOPORPHYRIN IX MONOMETHYL ESTER CYCLASE-RELATED"/>
    <property type="match status" value="1"/>
</dbReference>
<dbReference type="InterPro" id="IPR013785">
    <property type="entry name" value="Aldolase_TIM"/>
</dbReference>
<dbReference type="AlphaFoldDB" id="A0A5K7ZPN3"/>
<comment type="cofactor">
    <cofactor evidence="1">
        <name>[4Fe-4S] cluster</name>
        <dbReference type="ChEBI" id="CHEBI:49883"/>
    </cofactor>
</comment>
<dbReference type="SFLD" id="SFLDG01095">
    <property type="entry name" value="Uncharacterised_Radical_SAM_Su"/>
    <property type="match status" value="1"/>
</dbReference>
<dbReference type="RefSeq" id="WP_155322401.1">
    <property type="nucleotide sequence ID" value="NZ_AP021876.1"/>
</dbReference>
<dbReference type="PANTHER" id="PTHR43409:SF4">
    <property type="entry name" value="RADICAL SAM SUPERFAMILY PROTEIN"/>
    <property type="match status" value="1"/>
</dbReference>
<dbReference type="Gene3D" id="3.20.20.70">
    <property type="entry name" value="Aldolase class I"/>
    <property type="match status" value="1"/>
</dbReference>
<dbReference type="InterPro" id="IPR007197">
    <property type="entry name" value="rSAM"/>
</dbReference>
<organism evidence="7 8">
    <name type="scientific">Desulfosarcina ovata subsp. sediminis</name>
    <dbReference type="NCBI Taxonomy" id="885957"/>
    <lineage>
        <taxon>Bacteria</taxon>
        <taxon>Pseudomonadati</taxon>
        <taxon>Thermodesulfobacteriota</taxon>
        <taxon>Desulfobacteria</taxon>
        <taxon>Desulfobacterales</taxon>
        <taxon>Desulfosarcinaceae</taxon>
        <taxon>Desulfosarcina</taxon>
    </lineage>
</organism>
<dbReference type="EMBL" id="AP021876">
    <property type="protein sequence ID" value="BBO81799.1"/>
    <property type="molecule type" value="Genomic_DNA"/>
</dbReference>
<evidence type="ECO:0000313" key="7">
    <source>
        <dbReference type="EMBL" id="BBO81799.1"/>
    </source>
</evidence>
<evidence type="ECO:0000256" key="3">
    <source>
        <dbReference type="ARBA" id="ARBA00022723"/>
    </source>
</evidence>
<dbReference type="InterPro" id="IPR006638">
    <property type="entry name" value="Elp3/MiaA/NifB-like_rSAM"/>
</dbReference>
<keyword evidence="5" id="KW-0411">Iron-sulfur</keyword>
<protein>
    <submittedName>
        <fullName evidence="7">Radical SAM protein</fullName>
    </submittedName>
</protein>
<dbReference type="Pfam" id="PF04055">
    <property type="entry name" value="Radical_SAM"/>
    <property type="match status" value="1"/>
</dbReference>
<evidence type="ECO:0000256" key="1">
    <source>
        <dbReference type="ARBA" id="ARBA00001966"/>
    </source>
</evidence>
<dbReference type="InterPro" id="IPR058240">
    <property type="entry name" value="rSAM_sf"/>
</dbReference>
<dbReference type="PROSITE" id="PS51918">
    <property type="entry name" value="RADICAL_SAM"/>
    <property type="match status" value="1"/>
</dbReference>
<reference evidence="7 8" key="1">
    <citation type="submission" date="2019-11" db="EMBL/GenBank/DDBJ databases">
        <title>Comparative genomics of hydrocarbon-degrading Desulfosarcina strains.</title>
        <authorList>
            <person name="Watanabe M."/>
            <person name="Kojima H."/>
            <person name="Fukui M."/>
        </authorList>
    </citation>
    <scope>NUCLEOTIDE SEQUENCE [LARGE SCALE GENOMIC DNA]</scope>
    <source>
        <strain evidence="7 8">28bB2T</strain>
    </source>
</reference>
<evidence type="ECO:0000313" key="8">
    <source>
        <dbReference type="Proteomes" id="UP000425960"/>
    </source>
</evidence>
<dbReference type="SFLD" id="SFLDS00029">
    <property type="entry name" value="Radical_SAM"/>
    <property type="match status" value="1"/>
</dbReference>
<evidence type="ECO:0000259" key="6">
    <source>
        <dbReference type="PROSITE" id="PS51918"/>
    </source>
</evidence>
<dbReference type="GO" id="GO:0051536">
    <property type="term" value="F:iron-sulfur cluster binding"/>
    <property type="evidence" value="ECO:0007669"/>
    <property type="project" value="UniProtKB-KW"/>
</dbReference>
<gene>
    <name evidence="7" type="ORF">DSCO28_23650</name>
</gene>
<dbReference type="SMART" id="SM00729">
    <property type="entry name" value="Elp3"/>
    <property type="match status" value="1"/>
</dbReference>